<dbReference type="AlphaFoldDB" id="A0A2U1NF56"/>
<organism evidence="2 3">
    <name type="scientific">Artemisia annua</name>
    <name type="common">Sweet wormwood</name>
    <dbReference type="NCBI Taxonomy" id="35608"/>
    <lineage>
        <taxon>Eukaryota</taxon>
        <taxon>Viridiplantae</taxon>
        <taxon>Streptophyta</taxon>
        <taxon>Embryophyta</taxon>
        <taxon>Tracheophyta</taxon>
        <taxon>Spermatophyta</taxon>
        <taxon>Magnoliopsida</taxon>
        <taxon>eudicotyledons</taxon>
        <taxon>Gunneridae</taxon>
        <taxon>Pentapetalae</taxon>
        <taxon>asterids</taxon>
        <taxon>campanulids</taxon>
        <taxon>Asterales</taxon>
        <taxon>Asteraceae</taxon>
        <taxon>Asteroideae</taxon>
        <taxon>Anthemideae</taxon>
        <taxon>Artemisiinae</taxon>
        <taxon>Artemisia</taxon>
    </lineage>
</organism>
<gene>
    <name evidence="2" type="ORF">CTI12_AA272310</name>
</gene>
<sequence length="84" mass="9158">MLFGNVADTTSAGIERYYTIYGNLTQGTTGRMNSICNVSGSDNTCTRNIAGVRQPLASSASRLGNNIKRDHNSPQLPVRRHTRC</sequence>
<name>A0A2U1NF56_ARTAN</name>
<evidence type="ECO:0000313" key="2">
    <source>
        <dbReference type="EMBL" id="PWA72149.1"/>
    </source>
</evidence>
<protein>
    <submittedName>
        <fullName evidence="2">Uncharacterized protein</fullName>
    </submittedName>
</protein>
<dbReference type="EMBL" id="PKPP01002955">
    <property type="protein sequence ID" value="PWA72149.1"/>
    <property type="molecule type" value="Genomic_DNA"/>
</dbReference>
<keyword evidence="3" id="KW-1185">Reference proteome</keyword>
<accession>A0A2U1NF56</accession>
<dbReference type="Proteomes" id="UP000245207">
    <property type="component" value="Unassembled WGS sequence"/>
</dbReference>
<evidence type="ECO:0000256" key="1">
    <source>
        <dbReference type="SAM" id="MobiDB-lite"/>
    </source>
</evidence>
<proteinExistence type="predicted"/>
<feature type="region of interest" description="Disordered" evidence="1">
    <location>
        <begin position="60"/>
        <end position="84"/>
    </location>
</feature>
<reference evidence="2 3" key="1">
    <citation type="journal article" date="2018" name="Mol. Plant">
        <title>The genome of Artemisia annua provides insight into the evolution of Asteraceae family and artemisinin biosynthesis.</title>
        <authorList>
            <person name="Shen Q."/>
            <person name="Zhang L."/>
            <person name="Liao Z."/>
            <person name="Wang S."/>
            <person name="Yan T."/>
            <person name="Shi P."/>
            <person name="Liu M."/>
            <person name="Fu X."/>
            <person name="Pan Q."/>
            <person name="Wang Y."/>
            <person name="Lv Z."/>
            <person name="Lu X."/>
            <person name="Zhang F."/>
            <person name="Jiang W."/>
            <person name="Ma Y."/>
            <person name="Chen M."/>
            <person name="Hao X."/>
            <person name="Li L."/>
            <person name="Tang Y."/>
            <person name="Lv G."/>
            <person name="Zhou Y."/>
            <person name="Sun X."/>
            <person name="Brodelius P.E."/>
            <person name="Rose J.K.C."/>
            <person name="Tang K."/>
        </authorList>
    </citation>
    <scope>NUCLEOTIDE SEQUENCE [LARGE SCALE GENOMIC DNA]</scope>
    <source>
        <strain evidence="3">cv. Huhao1</strain>
        <tissue evidence="2">Leaf</tissue>
    </source>
</reference>
<evidence type="ECO:0000313" key="3">
    <source>
        <dbReference type="Proteomes" id="UP000245207"/>
    </source>
</evidence>
<comment type="caution">
    <text evidence="2">The sequence shown here is derived from an EMBL/GenBank/DDBJ whole genome shotgun (WGS) entry which is preliminary data.</text>
</comment>